<dbReference type="KEGG" id="ssl:SS1G_08385"/>
<dbReference type="Proteomes" id="UP000177798">
    <property type="component" value="Chromosome 10"/>
</dbReference>
<reference evidence="3" key="1">
    <citation type="journal article" date="2017" name="Genome Biol. Evol.">
        <title>The complete genome sequence of the phytopathogenic fungus Sclerotinia sclerotiorum reveals insights into the genome architecture of broad host range pathogens.</title>
        <authorList>
            <person name="Derbyshire M."/>
            <person name="Denton-Giles M."/>
            <person name="Hegedus D."/>
            <person name="Seifbarghy S."/>
            <person name="Rollins J."/>
            <person name="van Kan J."/>
            <person name="Seidl M.F."/>
            <person name="Faino L."/>
            <person name="Mbengue M."/>
            <person name="Navaud O."/>
            <person name="Raffaele S."/>
            <person name="Hammond-Kosack K."/>
            <person name="Heard S."/>
            <person name="Oliver R."/>
        </authorList>
    </citation>
    <scope>NUCLEOTIDE SEQUENCE [LARGE SCALE GENOMIC DNA]</scope>
    <source>
        <strain evidence="3">ATCC 18683 / 1980 / Ss-1</strain>
    </source>
</reference>
<keyword evidence="1" id="KW-1133">Transmembrane helix</keyword>
<dbReference type="AlphaFoldDB" id="A0A1D9QDC5"/>
<gene>
    <name evidence="2" type="ORF">sscle_10g076810</name>
</gene>
<dbReference type="OrthoDB" id="4771706at2759"/>
<accession>A0A1D9QDC5</accession>
<evidence type="ECO:0000313" key="3">
    <source>
        <dbReference type="Proteomes" id="UP000177798"/>
    </source>
</evidence>
<organism evidence="2 3">
    <name type="scientific">Sclerotinia sclerotiorum (strain ATCC 18683 / 1980 / Ss-1)</name>
    <name type="common">White mold</name>
    <name type="synonym">Whetzelinia sclerotiorum</name>
    <dbReference type="NCBI Taxonomy" id="665079"/>
    <lineage>
        <taxon>Eukaryota</taxon>
        <taxon>Fungi</taxon>
        <taxon>Dikarya</taxon>
        <taxon>Ascomycota</taxon>
        <taxon>Pezizomycotina</taxon>
        <taxon>Leotiomycetes</taxon>
        <taxon>Helotiales</taxon>
        <taxon>Sclerotiniaceae</taxon>
        <taxon>Sclerotinia</taxon>
    </lineage>
</organism>
<feature type="transmembrane region" description="Helical" evidence="1">
    <location>
        <begin position="122"/>
        <end position="143"/>
    </location>
</feature>
<name>A0A1D9QDC5_SCLS1</name>
<dbReference type="EMBL" id="CP017823">
    <property type="protein sequence ID" value="APA12911.1"/>
    <property type="molecule type" value="Genomic_DNA"/>
</dbReference>
<proteinExistence type="predicted"/>
<evidence type="ECO:0000256" key="1">
    <source>
        <dbReference type="SAM" id="Phobius"/>
    </source>
</evidence>
<keyword evidence="1" id="KW-0812">Transmembrane</keyword>
<protein>
    <submittedName>
        <fullName evidence="2">Uncharacterized protein</fullName>
    </submittedName>
</protein>
<sequence length="195" mass="21432">MTPRLPALSATSKDVRAYISRTLVTKLGTSPDIAEETAKLWKDGRGAELYDFTERSFRALFGEQTGWSLFRIVHEEKVQDWKQSIVGLISSFTMFGALTVTICLILRILLQCTSKAAFPYGFKKVGLPLFQASLVLGLSMINYGLQTPSFNSDAILVGGMMISFPTVFGVYLCSLPEVIRDEEGNSLGYALVAPS</sequence>
<feature type="transmembrane region" description="Helical" evidence="1">
    <location>
        <begin position="85"/>
        <end position="110"/>
    </location>
</feature>
<dbReference type="RefSeq" id="XP_001590645.1">
    <property type="nucleotide sequence ID" value="XM_001590595.1"/>
</dbReference>
<dbReference type="VEuPathDB" id="FungiDB:sscle_10g076810"/>
<evidence type="ECO:0000313" key="2">
    <source>
        <dbReference type="EMBL" id="APA12911.1"/>
    </source>
</evidence>
<keyword evidence="1" id="KW-0472">Membrane</keyword>
<feature type="transmembrane region" description="Helical" evidence="1">
    <location>
        <begin position="155"/>
        <end position="173"/>
    </location>
</feature>
<dbReference type="OMA" id="CAKQEMK"/>